<accession>A0ACC0H791</accession>
<organism evidence="1 2">
    <name type="scientific">Camellia lanceoleosa</name>
    <dbReference type="NCBI Taxonomy" id="1840588"/>
    <lineage>
        <taxon>Eukaryota</taxon>
        <taxon>Viridiplantae</taxon>
        <taxon>Streptophyta</taxon>
        <taxon>Embryophyta</taxon>
        <taxon>Tracheophyta</taxon>
        <taxon>Spermatophyta</taxon>
        <taxon>Magnoliopsida</taxon>
        <taxon>eudicotyledons</taxon>
        <taxon>Gunneridae</taxon>
        <taxon>Pentapetalae</taxon>
        <taxon>asterids</taxon>
        <taxon>Ericales</taxon>
        <taxon>Theaceae</taxon>
        <taxon>Camellia</taxon>
    </lineage>
</organism>
<protein>
    <submittedName>
        <fullName evidence="1">Uncharacterized protein</fullName>
    </submittedName>
</protein>
<dbReference type="Proteomes" id="UP001060215">
    <property type="component" value="Chromosome 5"/>
</dbReference>
<sequence>MDIAKRNEGKKLGSASKIVMGMSPNASIMAESEIPNPDGRNLIQPESTPAADAVNIMQPRWSDIVEIEGSEEAVLDKFPSVPDSLIAIKARNLLSKLTQYDVAVTKGYPIIDKRVGSVGELQRSPLLGRGRAGTVQRFRGGHSGKMQDQRSGLPVDR</sequence>
<reference evidence="1 2" key="1">
    <citation type="journal article" date="2022" name="Plant J.">
        <title>Chromosome-level genome of Camellia lanceoleosa provides a valuable resource for understanding genome evolution and self-incompatibility.</title>
        <authorList>
            <person name="Gong W."/>
            <person name="Xiao S."/>
            <person name="Wang L."/>
            <person name="Liao Z."/>
            <person name="Chang Y."/>
            <person name="Mo W."/>
            <person name="Hu G."/>
            <person name="Li W."/>
            <person name="Zhao G."/>
            <person name="Zhu H."/>
            <person name="Hu X."/>
            <person name="Ji K."/>
            <person name="Xiang X."/>
            <person name="Song Q."/>
            <person name="Yuan D."/>
            <person name="Jin S."/>
            <person name="Zhang L."/>
        </authorList>
    </citation>
    <scope>NUCLEOTIDE SEQUENCE [LARGE SCALE GENOMIC DNA]</scope>
    <source>
        <strain evidence="1">SQ_2022a</strain>
    </source>
</reference>
<comment type="caution">
    <text evidence="1">The sequence shown here is derived from an EMBL/GenBank/DDBJ whole genome shotgun (WGS) entry which is preliminary data.</text>
</comment>
<keyword evidence="2" id="KW-1185">Reference proteome</keyword>
<evidence type="ECO:0000313" key="2">
    <source>
        <dbReference type="Proteomes" id="UP001060215"/>
    </source>
</evidence>
<evidence type="ECO:0000313" key="1">
    <source>
        <dbReference type="EMBL" id="KAI8009378.1"/>
    </source>
</evidence>
<proteinExistence type="predicted"/>
<dbReference type="EMBL" id="CM045762">
    <property type="protein sequence ID" value="KAI8009378.1"/>
    <property type="molecule type" value="Genomic_DNA"/>
</dbReference>
<name>A0ACC0H791_9ERIC</name>
<gene>
    <name evidence="1" type="ORF">LOK49_LG06G02915</name>
</gene>